<evidence type="ECO:0000313" key="2">
    <source>
        <dbReference type="Proteomes" id="UP001149411"/>
    </source>
</evidence>
<gene>
    <name evidence="1" type="ORF">EGH25_05315</name>
</gene>
<reference evidence="1" key="1">
    <citation type="submission" date="2022-09" db="EMBL/GenBank/DDBJ databases">
        <title>Haloadaptaus new haloarchaeum isolated from saline soil.</title>
        <authorList>
            <person name="Duran-Viseras A."/>
            <person name="Sanchez-Porro C."/>
            <person name="Ventosa A."/>
        </authorList>
    </citation>
    <scope>NUCLEOTIDE SEQUENCE</scope>
    <source>
        <strain evidence="1">F3-133</strain>
    </source>
</reference>
<evidence type="ECO:0000313" key="1">
    <source>
        <dbReference type="EMBL" id="MCX2818769.1"/>
    </source>
</evidence>
<sequence>MEGKHLSTPVSDGEEIRLEDAITAYEAWSDDKEAYVETDDPSVTHNGFESLLAEMRNSGVEMESVTLSRLVDRFSSIDSHILNEDEVRRLIRRYPDVAFDRGWEDINIETADTSVDLVFRSDDGDELLLVEIAFETNPRRALGNLLYNRERFDELFQGDVGMCLVALEADDYLRGACDMSDVLLLELGPEALINRVERSADWGNLRGLTLSP</sequence>
<keyword evidence="2" id="KW-1185">Reference proteome</keyword>
<organism evidence="1 2">
    <name type="scientific">Halorutilus salinus</name>
    <dbReference type="NCBI Taxonomy" id="2487751"/>
    <lineage>
        <taxon>Archaea</taxon>
        <taxon>Methanobacteriati</taxon>
        <taxon>Methanobacteriota</taxon>
        <taxon>Stenosarchaea group</taxon>
        <taxon>Halobacteria</taxon>
        <taxon>Halorutilales</taxon>
        <taxon>Halorutilaceae</taxon>
        <taxon>Halorutilus</taxon>
    </lineage>
</organism>
<accession>A0A9Q4C5G9</accession>
<dbReference type="RefSeq" id="WP_266086609.1">
    <property type="nucleotide sequence ID" value="NZ_RKLV01000004.1"/>
</dbReference>
<dbReference type="Proteomes" id="UP001149411">
    <property type="component" value="Unassembled WGS sequence"/>
</dbReference>
<dbReference type="AlphaFoldDB" id="A0A9Q4C5G9"/>
<protein>
    <submittedName>
        <fullName evidence="1">Uncharacterized protein</fullName>
    </submittedName>
</protein>
<proteinExistence type="predicted"/>
<dbReference type="EMBL" id="RKLV01000004">
    <property type="protein sequence ID" value="MCX2818769.1"/>
    <property type="molecule type" value="Genomic_DNA"/>
</dbReference>
<comment type="caution">
    <text evidence="1">The sequence shown here is derived from an EMBL/GenBank/DDBJ whole genome shotgun (WGS) entry which is preliminary data.</text>
</comment>
<name>A0A9Q4C5G9_9EURY</name>